<sequence>MQAQQRAHPAQKQNLVGLDLGRGKSPADNIPRDSSGESQAQANGGFTDADAVLLLHKNLKVVQSGVSGHGYAAWAVIRTVVGKIEIISIHAPRARLERARIALQENTTEGNTTKFEGALRLARRREQMDTKITRTRSRIKCLQEGDAPSLSFDFSPAVGSTPAFDSARYESTFELPLVLFLLLSPVLGLRLTPAFRNQPMD</sequence>
<dbReference type="AlphaFoldDB" id="A0ABD3GCE4"/>
<gene>
    <name evidence="2" type="ORF">R1sor_025703</name>
</gene>
<feature type="region of interest" description="Disordered" evidence="1">
    <location>
        <begin position="1"/>
        <end position="43"/>
    </location>
</feature>
<evidence type="ECO:0000256" key="1">
    <source>
        <dbReference type="SAM" id="MobiDB-lite"/>
    </source>
</evidence>
<dbReference type="EMBL" id="JBJQOH010000008">
    <property type="protein sequence ID" value="KAL3675755.1"/>
    <property type="molecule type" value="Genomic_DNA"/>
</dbReference>
<keyword evidence="3" id="KW-1185">Reference proteome</keyword>
<evidence type="ECO:0000313" key="3">
    <source>
        <dbReference type="Proteomes" id="UP001633002"/>
    </source>
</evidence>
<accession>A0ABD3GCE4</accession>
<proteinExistence type="predicted"/>
<organism evidence="2 3">
    <name type="scientific">Riccia sorocarpa</name>
    <dbReference type="NCBI Taxonomy" id="122646"/>
    <lineage>
        <taxon>Eukaryota</taxon>
        <taxon>Viridiplantae</taxon>
        <taxon>Streptophyta</taxon>
        <taxon>Embryophyta</taxon>
        <taxon>Marchantiophyta</taxon>
        <taxon>Marchantiopsida</taxon>
        <taxon>Marchantiidae</taxon>
        <taxon>Marchantiales</taxon>
        <taxon>Ricciaceae</taxon>
        <taxon>Riccia</taxon>
    </lineage>
</organism>
<name>A0ABD3GCE4_9MARC</name>
<protein>
    <submittedName>
        <fullName evidence="2">Uncharacterized protein</fullName>
    </submittedName>
</protein>
<reference evidence="2 3" key="1">
    <citation type="submission" date="2024-09" db="EMBL/GenBank/DDBJ databases">
        <title>Chromosome-scale assembly of Riccia sorocarpa.</title>
        <authorList>
            <person name="Paukszto L."/>
        </authorList>
    </citation>
    <scope>NUCLEOTIDE SEQUENCE [LARGE SCALE GENOMIC DNA]</scope>
    <source>
        <strain evidence="2">LP-2024</strain>
        <tissue evidence="2">Aerial parts of the thallus</tissue>
    </source>
</reference>
<dbReference type="Proteomes" id="UP001633002">
    <property type="component" value="Unassembled WGS sequence"/>
</dbReference>
<comment type="caution">
    <text evidence="2">The sequence shown here is derived from an EMBL/GenBank/DDBJ whole genome shotgun (WGS) entry which is preliminary data.</text>
</comment>
<evidence type="ECO:0000313" key="2">
    <source>
        <dbReference type="EMBL" id="KAL3675755.1"/>
    </source>
</evidence>